<dbReference type="InterPro" id="IPR001375">
    <property type="entry name" value="Peptidase_S9_cat"/>
</dbReference>
<dbReference type="PANTHER" id="PTHR47381">
    <property type="entry name" value="ALPHA/BETA-HYDROLASES SUPERFAMILY PROTEIN"/>
    <property type="match status" value="1"/>
</dbReference>
<dbReference type="OrthoDB" id="31158at2"/>
<dbReference type="Proteomes" id="UP000198312">
    <property type="component" value="Chromosome"/>
</dbReference>
<keyword evidence="3" id="KW-1185">Reference proteome</keyword>
<evidence type="ECO:0000313" key="3">
    <source>
        <dbReference type="Proteomes" id="UP000198312"/>
    </source>
</evidence>
<dbReference type="RefSeq" id="WP_089060095.1">
    <property type="nucleotide sequence ID" value="NZ_CP022315.1"/>
</dbReference>
<dbReference type="KEGG" id="vil:CFK37_00650"/>
<dbReference type="EMBL" id="CP022315">
    <property type="protein sequence ID" value="ASK60818.1"/>
    <property type="molecule type" value="Genomic_DNA"/>
</dbReference>
<evidence type="ECO:0000259" key="1">
    <source>
        <dbReference type="Pfam" id="PF00326"/>
    </source>
</evidence>
<dbReference type="Pfam" id="PF00326">
    <property type="entry name" value="Peptidase_S9"/>
    <property type="match status" value="1"/>
</dbReference>
<proteinExistence type="predicted"/>
<feature type="domain" description="Peptidase S9 prolyl oligopeptidase catalytic" evidence="1">
    <location>
        <begin position="90"/>
        <end position="253"/>
    </location>
</feature>
<dbReference type="InterPro" id="IPR029058">
    <property type="entry name" value="AB_hydrolase_fold"/>
</dbReference>
<organism evidence="2 3">
    <name type="scientific">Virgibacillus phasianinus</name>
    <dbReference type="NCBI Taxonomy" id="2017483"/>
    <lineage>
        <taxon>Bacteria</taxon>
        <taxon>Bacillati</taxon>
        <taxon>Bacillota</taxon>
        <taxon>Bacilli</taxon>
        <taxon>Bacillales</taxon>
        <taxon>Bacillaceae</taxon>
        <taxon>Virgibacillus</taxon>
    </lineage>
</organism>
<accession>A0A220TY87</accession>
<dbReference type="PANTHER" id="PTHR47381:SF3">
    <property type="entry name" value="ALPHA_BETA-HYDROLASES SUPERFAMILY PROTEIN"/>
    <property type="match status" value="1"/>
</dbReference>
<dbReference type="GO" id="GO:0006508">
    <property type="term" value="P:proteolysis"/>
    <property type="evidence" value="ECO:0007669"/>
    <property type="project" value="InterPro"/>
</dbReference>
<dbReference type="GO" id="GO:0008236">
    <property type="term" value="F:serine-type peptidase activity"/>
    <property type="evidence" value="ECO:0007669"/>
    <property type="project" value="InterPro"/>
</dbReference>
<dbReference type="AlphaFoldDB" id="A0A220TY87"/>
<gene>
    <name evidence="2" type="ORF">CFK37_00650</name>
</gene>
<dbReference type="Gene3D" id="3.40.50.1820">
    <property type="entry name" value="alpha/beta hydrolase"/>
    <property type="match status" value="1"/>
</dbReference>
<sequence>MIGISNRKFNDIPALVIVEATKENDALPVVLYHHGFTSAKEHNLPLAYLLAEKGFRVVLPDSEYHGEREIEISALKKQISFWDIVMQNVDETKVIYDVLQKEKLLLDDRFGIAGTSMGGITTSAALTQFPWIKVACVLMGSPKITTYANTLVTSFKRMGDLPVSEEMINEIFEALKKYDLSEQMEKLNNRPLLFWHGESDSVVPFDHSFTFYEKARELYQDKEDIKFLNQPNQGHKVSRYAILETVKWFDKYL</sequence>
<dbReference type="SUPFAM" id="SSF53474">
    <property type="entry name" value="alpha/beta-Hydrolases"/>
    <property type="match status" value="1"/>
</dbReference>
<protein>
    <submittedName>
        <fullName evidence="2">Esterase</fullName>
    </submittedName>
</protein>
<name>A0A220TY87_9BACI</name>
<reference evidence="2 3" key="1">
    <citation type="submission" date="2017-07" db="EMBL/GenBank/DDBJ databases">
        <title>Virgibacillus sp. LM2416.</title>
        <authorList>
            <person name="Tak E.J."/>
            <person name="Bae J.-W."/>
        </authorList>
    </citation>
    <scope>NUCLEOTIDE SEQUENCE [LARGE SCALE GENOMIC DNA]</scope>
    <source>
        <strain evidence="2 3">LM2416</strain>
    </source>
</reference>
<evidence type="ECO:0000313" key="2">
    <source>
        <dbReference type="EMBL" id="ASK60818.1"/>
    </source>
</evidence>